<proteinExistence type="predicted"/>
<comment type="caution">
    <text evidence="3">The sequence shown here is derived from an EMBL/GenBank/DDBJ whole genome shotgun (WGS) entry which is preliminary data.</text>
</comment>
<organism evidence="3 4">
    <name type="scientific">Quillaja saponaria</name>
    <name type="common">Soap bark tree</name>
    <dbReference type="NCBI Taxonomy" id="32244"/>
    <lineage>
        <taxon>Eukaryota</taxon>
        <taxon>Viridiplantae</taxon>
        <taxon>Streptophyta</taxon>
        <taxon>Embryophyta</taxon>
        <taxon>Tracheophyta</taxon>
        <taxon>Spermatophyta</taxon>
        <taxon>Magnoliopsida</taxon>
        <taxon>eudicotyledons</taxon>
        <taxon>Gunneridae</taxon>
        <taxon>Pentapetalae</taxon>
        <taxon>rosids</taxon>
        <taxon>fabids</taxon>
        <taxon>Fabales</taxon>
        <taxon>Quillajaceae</taxon>
        <taxon>Quillaja</taxon>
    </lineage>
</organism>
<evidence type="ECO:0000313" key="4">
    <source>
        <dbReference type="Proteomes" id="UP001163823"/>
    </source>
</evidence>
<dbReference type="Pfam" id="PF04824">
    <property type="entry name" value="Rad21_Rec8"/>
    <property type="match status" value="1"/>
</dbReference>
<dbReference type="KEGG" id="qsa:O6P43_020170"/>
<dbReference type="InterPro" id="IPR039781">
    <property type="entry name" value="Rad21/Rec8-like"/>
</dbReference>
<dbReference type="SUPFAM" id="SSF46785">
    <property type="entry name" value="Winged helix' DNA-binding domain"/>
    <property type="match status" value="1"/>
</dbReference>
<dbReference type="InterPro" id="IPR036390">
    <property type="entry name" value="WH_DNA-bd_sf"/>
</dbReference>
<dbReference type="InterPro" id="IPR006909">
    <property type="entry name" value="Rad21/Rec8_C_eu"/>
</dbReference>
<evidence type="ECO:0000259" key="2">
    <source>
        <dbReference type="Pfam" id="PF04824"/>
    </source>
</evidence>
<dbReference type="GO" id="GO:0008278">
    <property type="term" value="C:cohesin complex"/>
    <property type="evidence" value="ECO:0007669"/>
    <property type="project" value="InterPro"/>
</dbReference>
<dbReference type="EMBL" id="JARAOO010000008">
    <property type="protein sequence ID" value="KAJ7959615.1"/>
    <property type="molecule type" value="Genomic_DNA"/>
</dbReference>
<dbReference type="PANTHER" id="PTHR12585">
    <property type="entry name" value="SCC1 / RAD21 FAMILY MEMBER"/>
    <property type="match status" value="1"/>
</dbReference>
<sequence length="386" mass="44036">MFYSHQLLARKAPLGQIWYSFRTHFWFRSSFFFFFFIEIMEYQSAISIYDVTRLLVLSSTSEFSLSLLHWFESFPSYYQIEINEAWKVKAVPDPTLLPKGKTHAKFDIEGDEETHPNCTFGENTHVPTRIVSSPPLDFYPRAEIIQDQHPDRLVNQQSEECIKVGQRMNIISTLKIPNLMELPPVVLIGDLFTSDKKEIYYPPALLELWMKSTQLHLDSPSGDNVDSLPSSASEHGFVLRNSEVDSGRSNRKRRSSSKNSSAGLETVAEEQWQHSDPNFKLTRLSENGLTPDQELLVETGPTQTQPIFTYHPVDKMTESIRVQMKAHFDTPGAPEVVSLDLLSSGMTRKAAALLFYQTCVLASRDDLRVEQRVSYGEILISKGAKM</sequence>
<feature type="region of interest" description="Disordered" evidence="1">
    <location>
        <begin position="218"/>
        <end position="272"/>
    </location>
</feature>
<feature type="domain" description="Rad21/Rec8-like protein C-terminal eukaryotic" evidence="2">
    <location>
        <begin position="333"/>
        <end position="386"/>
    </location>
</feature>
<dbReference type="AlphaFoldDB" id="A0AAD7LK22"/>
<gene>
    <name evidence="3" type="ORF">O6P43_020170</name>
</gene>
<dbReference type="GO" id="GO:0003682">
    <property type="term" value="F:chromatin binding"/>
    <property type="evidence" value="ECO:0007669"/>
    <property type="project" value="TreeGrafter"/>
</dbReference>
<dbReference type="InterPro" id="IPR023093">
    <property type="entry name" value="ScpA-like_C"/>
</dbReference>
<keyword evidence="4" id="KW-1185">Reference proteome</keyword>
<evidence type="ECO:0000256" key="1">
    <source>
        <dbReference type="SAM" id="MobiDB-lite"/>
    </source>
</evidence>
<reference evidence="3" key="1">
    <citation type="journal article" date="2023" name="Science">
        <title>Elucidation of the pathway for biosynthesis of saponin adjuvants from the soapbark tree.</title>
        <authorList>
            <person name="Reed J."/>
            <person name="Orme A."/>
            <person name="El-Demerdash A."/>
            <person name="Owen C."/>
            <person name="Martin L.B.B."/>
            <person name="Misra R.C."/>
            <person name="Kikuchi S."/>
            <person name="Rejzek M."/>
            <person name="Martin A.C."/>
            <person name="Harkess A."/>
            <person name="Leebens-Mack J."/>
            <person name="Louveau T."/>
            <person name="Stephenson M.J."/>
            <person name="Osbourn A."/>
        </authorList>
    </citation>
    <scope>NUCLEOTIDE SEQUENCE</scope>
    <source>
        <strain evidence="3">S10</strain>
    </source>
</reference>
<name>A0AAD7LK22_QUISA</name>
<dbReference type="GO" id="GO:0051754">
    <property type="term" value="P:meiotic sister chromatid cohesion, centromeric"/>
    <property type="evidence" value="ECO:0007669"/>
    <property type="project" value="TreeGrafter"/>
</dbReference>
<accession>A0AAD7LK22</accession>
<feature type="compositionally biased region" description="Polar residues" evidence="1">
    <location>
        <begin position="218"/>
        <end position="233"/>
    </location>
</feature>
<dbReference type="PANTHER" id="PTHR12585:SF64">
    <property type="entry name" value="SISTER CHROMATID COHESION 1 PROTEIN 1"/>
    <property type="match status" value="1"/>
</dbReference>
<dbReference type="Proteomes" id="UP001163823">
    <property type="component" value="Chromosome 8"/>
</dbReference>
<protein>
    <submittedName>
        <fullName evidence="3">Sister chromatid cohesion 1 protein 1</fullName>
    </submittedName>
</protein>
<dbReference type="Gene3D" id="1.10.10.580">
    <property type="entry name" value="Structural maintenance of chromosome 1. Chain E"/>
    <property type="match status" value="1"/>
</dbReference>
<evidence type="ECO:0000313" key="3">
    <source>
        <dbReference type="EMBL" id="KAJ7959615.1"/>
    </source>
</evidence>